<dbReference type="Gene3D" id="1.10.3110.10">
    <property type="entry name" value="protoporphyrinogen ix oxidase, domain 3"/>
    <property type="match status" value="1"/>
</dbReference>
<evidence type="ECO:0000256" key="9">
    <source>
        <dbReference type="ARBA" id="ARBA00023002"/>
    </source>
</evidence>
<keyword evidence="7 11" id="KW-0285">Flavoprotein</keyword>
<evidence type="ECO:0000256" key="1">
    <source>
        <dbReference type="ARBA" id="ARBA00001755"/>
    </source>
</evidence>
<gene>
    <name evidence="13" type="primary">hemY_1</name>
    <name evidence="13" type="ORF">SLU01_13440</name>
</gene>
<dbReference type="NCBIfam" id="TIGR00562">
    <property type="entry name" value="proto_IX_ox"/>
    <property type="match status" value="1"/>
</dbReference>
<dbReference type="AlphaFoldDB" id="A0A511Z6G3"/>
<dbReference type="InterPro" id="IPR036188">
    <property type="entry name" value="FAD/NAD-bd_sf"/>
</dbReference>
<keyword evidence="9 11" id="KW-0560">Oxidoreductase</keyword>
<dbReference type="Pfam" id="PF01593">
    <property type="entry name" value="Amino_oxidase"/>
    <property type="match status" value="1"/>
</dbReference>
<evidence type="ECO:0000256" key="6">
    <source>
        <dbReference type="ARBA" id="ARBA00019046"/>
    </source>
</evidence>
<dbReference type="GO" id="GO:0006783">
    <property type="term" value="P:heme biosynthetic process"/>
    <property type="evidence" value="ECO:0007669"/>
    <property type="project" value="UniProtKB-UniRule"/>
</dbReference>
<dbReference type="Gene3D" id="3.90.660.20">
    <property type="entry name" value="Protoporphyrinogen oxidase, mitochondrial, domain 2"/>
    <property type="match status" value="1"/>
</dbReference>
<evidence type="ECO:0000256" key="3">
    <source>
        <dbReference type="ARBA" id="ARBA00004744"/>
    </source>
</evidence>
<evidence type="ECO:0000256" key="2">
    <source>
        <dbReference type="ARBA" id="ARBA00001974"/>
    </source>
</evidence>
<comment type="catalytic activity">
    <reaction evidence="1">
        <text>coproporphyrinogen III + 3 O2 = coproporphyrin III + 3 H2O2</text>
        <dbReference type="Rhea" id="RHEA:43436"/>
        <dbReference type="ChEBI" id="CHEBI:15379"/>
        <dbReference type="ChEBI" id="CHEBI:16240"/>
        <dbReference type="ChEBI" id="CHEBI:57309"/>
        <dbReference type="ChEBI" id="CHEBI:131725"/>
        <dbReference type="EC" id="1.3.3.15"/>
    </reaction>
    <physiologicalReaction direction="left-to-right" evidence="1">
        <dbReference type="Rhea" id="RHEA:43437"/>
    </physiologicalReaction>
</comment>
<dbReference type="UniPathway" id="UPA00252"/>
<dbReference type="EC" id="1.3.3.15" evidence="5 11"/>
<sequence>MDMNDQKKKVVIVGGGITGLSAAFYMQKTAREQNLPVEVILIEATNRLGGKIQTVRRDGFVIERGPDSFLIRKKSMEIFAKDLGIDGELVRNATGQAHILVNGRLQPIPAGSVMGIPTKMGPFLKSDLFSLAGKLRAAGDIVLPRSGIDEDQSLGHFFRRRFGGEIVENLIEPLLSGVYAGDIDHMSLQSTYPQFYQVEKKHRSLILGMKKTTPKQVPQKDGHGASKQGAFHSFRNGLESIVEAAEQQLEPDTVKKGIRIDTITKRGNQTVLELNNGETVIADAVIVATGHMAASQLFASHGLLEGLKEIQTTSVATVALAFPRDAVIQDKEGTGFLVSRSSDYSITACTWVHRKWPTTTPEGKILLRAFVGRIGEEAIVDLPDDEIERIVLQDLGKILTINDKPDFTVITRFKNDRPQYRVGHRQRVDAARAELQKEFPNVKLAGASYDGVGLPDCINQGKAAVEEVLGELFTN</sequence>
<organism evidence="13 14">
    <name type="scientific">Sporosarcina luteola</name>
    <dbReference type="NCBI Taxonomy" id="582850"/>
    <lineage>
        <taxon>Bacteria</taxon>
        <taxon>Bacillati</taxon>
        <taxon>Bacillota</taxon>
        <taxon>Bacilli</taxon>
        <taxon>Bacillales</taxon>
        <taxon>Caryophanaceae</taxon>
        <taxon>Sporosarcina</taxon>
    </lineage>
</organism>
<keyword evidence="10 11" id="KW-0350">Heme biosynthesis</keyword>
<dbReference type="InterPro" id="IPR050464">
    <property type="entry name" value="Zeta_carotene_desat/Oxidored"/>
</dbReference>
<dbReference type="PANTHER" id="PTHR42923:SF3">
    <property type="entry name" value="PROTOPORPHYRINOGEN OXIDASE"/>
    <property type="match status" value="1"/>
</dbReference>
<comment type="cofactor">
    <cofactor evidence="2 11">
        <name>FAD</name>
        <dbReference type="ChEBI" id="CHEBI:57692"/>
    </cofactor>
</comment>
<evidence type="ECO:0000256" key="5">
    <source>
        <dbReference type="ARBA" id="ARBA00012402"/>
    </source>
</evidence>
<evidence type="ECO:0000256" key="8">
    <source>
        <dbReference type="ARBA" id="ARBA00022827"/>
    </source>
</evidence>
<evidence type="ECO:0000259" key="12">
    <source>
        <dbReference type="Pfam" id="PF01593"/>
    </source>
</evidence>
<evidence type="ECO:0000313" key="13">
    <source>
        <dbReference type="EMBL" id="GEN83032.1"/>
    </source>
</evidence>
<feature type="domain" description="Amine oxidase" evidence="12">
    <location>
        <begin position="17"/>
        <end position="469"/>
    </location>
</feature>
<name>A0A511Z6G3_9BACL</name>
<dbReference type="EMBL" id="BJYL01000016">
    <property type="protein sequence ID" value="GEN83032.1"/>
    <property type="molecule type" value="Genomic_DNA"/>
</dbReference>
<dbReference type="SUPFAM" id="SSF51905">
    <property type="entry name" value="FAD/NAD(P)-binding domain"/>
    <property type="match status" value="1"/>
</dbReference>
<dbReference type="SUPFAM" id="SSF54373">
    <property type="entry name" value="FAD-linked reductases, C-terminal domain"/>
    <property type="match status" value="1"/>
</dbReference>
<evidence type="ECO:0000313" key="14">
    <source>
        <dbReference type="Proteomes" id="UP000321901"/>
    </source>
</evidence>
<comment type="pathway">
    <text evidence="3 11">Porphyrin-containing compound metabolism; protoheme biosynthesis.</text>
</comment>
<evidence type="ECO:0000256" key="7">
    <source>
        <dbReference type="ARBA" id="ARBA00022630"/>
    </source>
</evidence>
<dbReference type="NCBIfam" id="NF008845">
    <property type="entry name" value="PRK11883.1-5"/>
    <property type="match status" value="1"/>
</dbReference>
<dbReference type="PANTHER" id="PTHR42923">
    <property type="entry name" value="PROTOPORPHYRINOGEN OXIDASE"/>
    <property type="match status" value="1"/>
</dbReference>
<comment type="similarity">
    <text evidence="4 11">Belongs to the protoporphyrinogen/coproporphyrinogen oxidase family. Coproporphyrinogen III oxidase subfamily.</text>
</comment>
<dbReference type="InterPro" id="IPR004572">
    <property type="entry name" value="Protoporphyrinogen_oxidase"/>
</dbReference>
<protein>
    <recommendedName>
        <fullName evidence="6 11">Coproporphyrinogen III oxidase</fullName>
        <ecNumber evidence="5 11">1.3.3.15</ecNumber>
    </recommendedName>
</protein>
<accession>A0A511Z6G3</accession>
<evidence type="ECO:0000256" key="11">
    <source>
        <dbReference type="RuleBase" id="RU364052"/>
    </source>
</evidence>
<dbReference type="InterPro" id="IPR002937">
    <property type="entry name" value="Amino_oxidase"/>
</dbReference>
<comment type="function">
    <text evidence="11">Involved in coproporphyrin-dependent heme b biosynthesis. Catalyzes the oxidation of coproporphyrinogen III to coproporphyrin III.</text>
</comment>
<dbReference type="Proteomes" id="UP000321901">
    <property type="component" value="Unassembled WGS sequence"/>
</dbReference>
<proteinExistence type="inferred from homology"/>
<evidence type="ECO:0000256" key="4">
    <source>
        <dbReference type="ARBA" id="ARBA00008310"/>
    </source>
</evidence>
<dbReference type="GO" id="GO:0004729">
    <property type="term" value="F:oxygen-dependent protoporphyrinogen oxidase activity"/>
    <property type="evidence" value="ECO:0007669"/>
    <property type="project" value="UniProtKB-UniRule"/>
</dbReference>
<keyword evidence="8 11" id="KW-0274">FAD</keyword>
<reference evidence="13 14" key="1">
    <citation type="submission" date="2019-07" db="EMBL/GenBank/DDBJ databases">
        <title>Whole genome shotgun sequence of Sporosarcina luteola NBRC 105378.</title>
        <authorList>
            <person name="Hosoyama A."/>
            <person name="Uohara A."/>
            <person name="Ohji S."/>
            <person name="Ichikawa N."/>
        </authorList>
    </citation>
    <scope>NUCLEOTIDE SEQUENCE [LARGE SCALE GENOMIC DNA]</scope>
    <source>
        <strain evidence="13 14">NBRC 105378</strain>
    </source>
</reference>
<comment type="caution">
    <text evidence="13">The sequence shown here is derived from an EMBL/GenBank/DDBJ whole genome shotgun (WGS) entry which is preliminary data.</text>
</comment>
<comment type="subcellular location">
    <subcellularLocation>
        <location evidence="11">Cytoplasm</location>
    </subcellularLocation>
</comment>
<keyword evidence="14" id="KW-1185">Reference proteome</keyword>
<dbReference type="GO" id="GO:0005737">
    <property type="term" value="C:cytoplasm"/>
    <property type="evidence" value="ECO:0007669"/>
    <property type="project" value="UniProtKB-SubCell"/>
</dbReference>
<dbReference type="Gene3D" id="3.50.50.60">
    <property type="entry name" value="FAD/NAD(P)-binding domain"/>
    <property type="match status" value="1"/>
</dbReference>
<evidence type="ECO:0000256" key="10">
    <source>
        <dbReference type="ARBA" id="ARBA00023133"/>
    </source>
</evidence>
<keyword evidence="11" id="KW-0963">Cytoplasm</keyword>